<name>A0ABQ8X5Y3_9EUKA</name>
<feature type="region of interest" description="Disordered" evidence="2">
    <location>
        <begin position="374"/>
        <end position="398"/>
    </location>
</feature>
<dbReference type="Gene3D" id="3.90.640.10">
    <property type="entry name" value="Actin, Chain A, domain 4"/>
    <property type="match status" value="2"/>
</dbReference>
<dbReference type="Proteomes" id="UP001150062">
    <property type="component" value="Unassembled WGS sequence"/>
</dbReference>
<dbReference type="PANTHER" id="PTHR11937">
    <property type="entry name" value="ACTIN"/>
    <property type="match status" value="1"/>
</dbReference>
<proteinExistence type="inferred from homology"/>
<protein>
    <submittedName>
        <fullName evidence="3">Actin-7-related</fullName>
    </submittedName>
</protein>
<evidence type="ECO:0000313" key="3">
    <source>
        <dbReference type="EMBL" id="KAJ6227058.1"/>
    </source>
</evidence>
<accession>A0ABQ8X5Y3</accession>
<dbReference type="InterPro" id="IPR043129">
    <property type="entry name" value="ATPase_NBD"/>
</dbReference>
<dbReference type="Pfam" id="PF00022">
    <property type="entry name" value="Actin"/>
    <property type="match status" value="2"/>
</dbReference>
<evidence type="ECO:0000256" key="1">
    <source>
        <dbReference type="RuleBase" id="RU000487"/>
    </source>
</evidence>
<gene>
    <name evidence="3" type="ORF">M0813_10211</name>
</gene>
<dbReference type="InterPro" id="IPR004000">
    <property type="entry name" value="Actin"/>
</dbReference>
<dbReference type="SMART" id="SM00268">
    <property type="entry name" value="ACTIN"/>
    <property type="match status" value="1"/>
</dbReference>
<reference evidence="3" key="1">
    <citation type="submission" date="2022-08" db="EMBL/GenBank/DDBJ databases">
        <title>Novel sulfate-reducing endosymbionts in the free-living metamonad Anaeramoeba.</title>
        <authorList>
            <person name="Jerlstrom-Hultqvist J."/>
            <person name="Cepicka I."/>
            <person name="Gallot-Lavallee L."/>
            <person name="Salas-Leiva D."/>
            <person name="Curtis B.A."/>
            <person name="Zahonova K."/>
            <person name="Pipaliya S."/>
            <person name="Dacks J."/>
            <person name="Roger A.J."/>
        </authorList>
    </citation>
    <scope>NUCLEOTIDE SEQUENCE</scope>
    <source>
        <strain evidence="3">Schooner1</strain>
    </source>
</reference>
<dbReference type="PRINTS" id="PR00190">
    <property type="entry name" value="ACTIN"/>
</dbReference>
<dbReference type="SUPFAM" id="SSF53067">
    <property type="entry name" value="Actin-like ATPase domain"/>
    <property type="match status" value="4"/>
</dbReference>
<comment type="caution">
    <text evidence="3">The sequence shown here is derived from an EMBL/GenBank/DDBJ whole genome shotgun (WGS) entry which is preliminary data.</text>
</comment>
<keyword evidence="4" id="KW-1185">Reference proteome</keyword>
<evidence type="ECO:0000313" key="4">
    <source>
        <dbReference type="Proteomes" id="UP001150062"/>
    </source>
</evidence>
<sequence>MNKKPVVIDFGSRFVKTKTQGNDDPILIPSFVGFQRFHHMTFVEEKDGAYYGSKGRNVEQKEKLCEMLLETFQAPSLIYSLSSPYNLYQGSEKTNNLTGISIEMGHSVTEIVPIIDGVPKFETTKNKNTQNNNLYNFGGKNVNERLTKSINKSFFDFQFQTSNDLQIIERFKETNCFFNLNDLNILQDLRKEIMFAFPNEQTRTIENNNILWECCEPYFKSNLLPNNNNNKNKNKNKQNLPEKIISIIKPFNFEQRNLLLQNIILSGGSSLIRNCDKRLEYELNELLIKLVEEEQGQKENENRILPNLKCKINNHHKENPKFQQCLSLVNASSLLESQDSNFIKQFIQKEEWDEIGVNILKKKNNISFQNCIKGNKGQGQEQEEEEEEEQEEQEEEEYFSNYMHSKETINYSYMKISKSQKTAENSSSEPNQGLMLDLGSSMIQAGFCGDDAPRAVFPTIIGRPKYIGVMVGMGQRDKYVGDEAQAKRAILKLNKPIQRGVPVHWEDYERLLHHTYYNELRVAPEEHPNYFSIHPRFPKKELGKMYEIFFETFNTPSCMFSLDNYLNLVSTGQKTGLMVSIGSDVTSIAPFVNFNLIESGIRKVNFGGRDVTNYLNKLISMSQYQATTASEFEIINDIKEKACFVSLNYLDDLQYSQTTTNLEFTYENIDRNMIDLNKERFQATELLFQPSLDNLQIKPIHKLIVESIMSCPIDFQKELFKNIYIFGGSTMFRNFIKRLEAEIKKIVPKGIKTQVNAPIERKFSTWIGGSGLGDMLETKNLTSWALSNPDYNNDPEKKFLEQYYFKSSNNIFHSFDYNIEKNCRLSNFHKQNLFLKKDFDLLNVFKKKEHQQYREKLNFQKNVNSINEKSIKLNSVINDLTEKNKEYLLQVKKLKEEIRLNK</sequence>
<comment type="similarity">
    <text evidence="1">Belongs to the actin family.</text>
</comment>
<feature type="compositionally biased region" description="Acidic residues" evidence="2">
    <location>
        <begin position="381"/>
        <end position="398"/>
    </location>
</feature>
<dbReference type="EMBL" id="JAOAOG010000338">
    <property type="protein sequence ID" value="KAJ6227058.1"/>
    <property type="molecule type" value="Genomic_DNA"/>
</dbReference>
<dbReference type="Gene3D" id="3.30.420.40">
    <property type="match status" value="4"/>
</dbReference>
<evidence type="ECO:0000256" key="2">
    <source>
        <dbReference type="SAM" id="MobiDB-lite"/>
    </source>
</evidence>
<organism evidence="3 4">
    <name type="scientific">Anaeramoeba flamelloides</name>
    <dbReference type="NCBI Taxonomy" id="1746091"/>
    <lineage>
        <taxon>Eukaryota</taxon>
        <taxon>Metamonada</taxon>
        <taxon>Anaeramoebidae</taxon>
        <taxon>Anaeramoeba</taxon>
    </lineage>
</organism>